<feature type="repeat" description="PPR" evidence="2">
    <location>
        <begin position="281"/>
        <end position="315"/>
    </location>
</feature>
<dbReference type="EMBL" id="CM035421">
    <property type="protein sequence ID" value="KAH7387013.1"/>
    <property type="molecule type" value="Genomic_DNA"/>
</dbReference>
<dbReference type="GO" id="GO:0003723">
    <property type="term" value="F:RNA binding"/>
    <property type="evidence" value="ECO:0007669"/>
    <property type="project" value="InterPro"/>
</dbReference>
<organism evidence="3 4">
    <name type="scientific">Ceratopteris richardii</name>
    <name type="common">Triangle waterfern</name>
    <dbReference type="NCBI Taxonomy" id="49495"/>
    <lineage>
        <taxon>Eukaryota</taxon>
        <taxon>Viridiplantae</taxon>
        <taxon>Streptophyta</taxon>
        <taxon>Embryophyta</taxon>
        <taxon>Tracheophyta</taxon>
        <taxon>Polypodiopsida</taxon>
        <taxon>Polypodiidae</taxon>
        <taxon>Polypodiales</taxon>
        <taxon>Pteridineae</taxon>
        <taxon>Pteridaceae</taxon>
        <taxon>Parkerioideae</taxon>
        <taxon>Ceratopteris</taxon>
    </lineage>
</organism>
<dbReference type="PROSITE" id="PS51375">
    <property type="entry name" value="PPR"/>
    <property type="match status" value="5"/>
</dbReference>
<reference evidence="3" key="1">
    <citation type="submission" date="2021-08" db="EMBL/GenBank/DDBJ databases">
        <title>WGS assembly of Ceratopteris richardii.</title>
        <authorList>
            <person name="Marchant D.B."/>
            <person name="Chen G."/>
            <person name="Jenkins J."/>
            <person name="Shu S."/>
            <person name="Leebens-Mack J."/>
            <person name="Grimwood J."/>
            <person name="Schmutz J."/>
            <person name="Soltis P."/>
            <person name="Soltis D."/>
            <person name="Chen Z.-H."/>
        </authorList>
    </citation>
    <scope>NUCLEOTIDE SEQUENCE</scope>
    <source>
        <strain evidence="3">Whitten #5841</strain>
        <tissue evidence="3">Leaf</tissue>
    </source>
</reference>
<dbReference type="NCBIfam" id="TIGR00756">
    <property type="entry name" value="PPR"/>
    <property type="match status" value="4"/>
</dbReference>
<comment type="caution">
    <text evidence="3">The sequence shown here is derived from an EMBL/GenBank/DDBJ whole genome shotgun (WGS) entry which is preliminary data.</text>
</comment>
<name>A0A8T2SZ17_CERRI</name>
<evidence type="ECO:0000256" key="1">
    <source>
        <dbReference type="ARBA" id="ARBA00022737"/>
    </source>
</evidence>
<dbReference type="AlphaFoldDB" id="A0A8T2SZ17"/>
<evidence type="ECO:0000313" key="3">
    <source>
        <dbReference type="EMBL" id="KAH7387013.1"/>
    </source>
</evidence>
<dbReference type="Pfam" id="PF13041">
    <property type="entry name" value="PPR_2"/>
    <property type="match status" value="2"/>
</dbReference>
<dbReference type="InterPro" id="IPR046960">
    <property type="entry name" value="PPR_At4g14850-like_plant"/>
</dbReference>
<feature type="repeat" description="PPR" evidence="2">
    <location>
        <begin position="246"/>
        <end position="280"/>
    </location>
</feature>
<feature type="repeat" description="PPR" evidence="2">
    <location>
        <begin position="110"/>
        <end position="144"/>
    </location>
</feature>
<feature type="repeat" description="PPR" evidence="2">
    <location>
        <begin position="75"/>
        <end position="109"/>
    </location>
</feature>
<sequence>MRQSGLCPDGHVLVAALQACAISQSLSDGKIIHKHISESSFESNPFVACSLVDMYVQCANIEDAFNVFKRLPARNVVLWNSMVAAYAQQGHLVAANKLIECMQKDGVQPNTETWNAVISGCSQNGHVKQATQCLQRMQDMGVKPNIITWNGMISGFTQHGDGQEALQAFQQMQQVGMEPNQVTYHSVLKACHNFAALNCANLIHAQMIEDSKDTERMTWNSVINMYLRCGSFHEAQGVFDGLPVHGIELWNSMIVGYANQNKHELALSCFGNMCQEGVTPDLVTLTSLLSACSHLGLVSEGCCHFTLMTEYGLTPTREHVNCLVDLLGRAGSLTEAVDLLWTMPFCPGNEAWRSLLTHCQTHSEKRLGNQCYQNVVSLDDKDSSGYVLMSRIHADRVM</sequence>
<dbReference type="Pfam" id="PF01535">
    <property type="entry name" value="PPR"/>
    <property type="match status" value="4"/>
</dbReference>
<dbReference type="Gene3D" id="1.25.40.10">
    <property type="entry name" value="Tetratricopeptide repeat domain"/>
    <property type="match status" value="3"/>
</dbReference>
<dbReference type="OMA" id="VSHHITH"/>
<dbReference type="OrthoDB" id="185373at2759"/>
<proteinExistence type="predicted"/>
<dbReference type="FunFam" id="1.25.40.10:FF:000031">
    <property type="entry name" value="Pentatricopeptide repeat-containing protein mitochondrial"/>
    <property type="match status" value="1"/>
</dbReference>
<gene>
    <name evidence="3" type="ORF">KP509_16G000100</name>
</gene>
<dbReference type="PROSITE" id="PS51257">
    <property type="entry name" value="PROKAR_LIPOPROTEIN"/>
    <property type="match status" value="1"/>
</dbReference>
<dbReference type="FunFam" id="1.25.40.10:FF:000158">
    <property type="entry name" value="pentatricopeptide repeat-containing protein At2g33680"/>
    <property type="match status" value="1"/>
</dbReference>
<feature type="repeat" description="PPR" evidence="2">
    <location>
        <begin position="145"/>
        <end position="179"/>
    </location>
</feature>
<dbReference type="InterPro" id="IPR002885">
    <property type="entry name" value="PPR_rpt"/>
</dbReference>
<evidence type="ECO:0000313" key="4">
    <source>
        <dbReference type="Proteomes" id="UP000825935"/>
    </source>
</evidence>
<dbReference type="PANTHER" id="PTHR47926">
    <property type="entry name" value="PENTATRICOPEPTIDE REPEAT-CONTAINING PROTEIN"/>
    <property type="match status" value="1"/>
</dbReference>
<keyword evidence="4" id="KW-1185">Reference proteome</keyword>
<dbReference type="InterPro" id="IPR011990">
    <property type="entry name" value="TPR-like_helical_dom_sf"/>
</dbReference>
<dbReference type="GO" id="GO:0048731">
    <property type="term" value="P:system development"/>
    <property type="evidence" value="ECO:0007669"/>
    <property type="project" value="UniProtKB-ARBA"/>
</dbReference>
<dbReference type="Proteomes" id="UP000825935">
    <property type="component" value="Chromosome 16"/>
</dbReference>
<keyword evidence="1" id="KW-0677">Repeat</keyword>
<evidence type="ECO:0008006" key="5">
    <source>
        <dbReference type="Google" id="ProtNLM"/>
    </source>
</evidence>
<accession>A0A8T2SZ17</accession>
<dbReference type="GO" id="GO:0009451">
    <property type="term" value="P:RNA modification"/>
    <property type="evidence" value="ECO:0007669"/>
    <property type="project" value="InterPro"/>
</dbReference>
<evidence type="ECO:0000256" key="2">
    <source>
        <dbReference type="PROSITE-ProRule" id="PRU00708"/>
    </source>
</evidence>
<protein>
    <recommendedName>
        <fullName evidence="5">Pentatricopeptide repeat-containing protein</fullName>
    </recommendedName>
</protein>